<protein>
    <submittedName>
        <fullName evidence="2">Uncharacterized protein</fullName>
    </submittedName>
</protein>
<reference evidence="2" key="1">
    <citation type="submission" date="2022-11" db="UniProtKB">
        <authorList>
            <consortium name="WormBaseParasite"/>
        </authorList>
    </citation>
    <scope>IDENTIFICATION</scope>
</reference>
<sequence length="236" mass="27538">MDVSYISIDCKSVRKICEIYIDRIDDCQPLKNFCDLEVQKAHGAIFDLFEIKPFQKKYEYCCIWKTSCDAYGIPYQFINSSTLLITSILYGARFNITDRNLLTIIHVTKKEIQIFDLEPNVDGYIFKGMKLLDLDCSDKMLKEAVTKGKKSAKIILSIDDSSNERNFQSILTSQKFRVLPKHHSNYILRSFEAIIDDMNGVCKKKTKIIPYFESNLFITKYQTNDKYYGSFEMKCF</sequence>
<evidence type="ECO:0000313" key="2">
    <source>
        <dbReference type="WBParaSite" id="PSU_v2.g19262.t1"/>
    </source>
</evidence>
<accession>A0A914YID8</accession>
<keyword evidence="1" id="KW-1185">Reference proteome</keyword>
<dbReference type="Proteomes" id="UP000887577">
    <property type="component" value="Unplaced"/>
</dbReference>
<name>A0A914YID8_9BILA</name>
<organism evidence="1 2">
    <name type="scientific">Panagrolaimus superbus</name>
    <dbReference type="NCBI Taxonomy" id="310955"/>
    <lineage>
        <taxon>Eukaryota</taxon>
        <taxon>Metazoa</taxon>
        <taxon>Ecdysozoa</taxon>
        <taxon>Nematoda</taxon>
        <taxon>Chromadorea</taxon>
        <taxon>Rhabditida</taxon>
        <taxon>Tylenchina</taxon>
        <taxon>Panagrolaimomorpha</taxon>
        <taxon>Panagrolaimoidea</taxon>
        <taxon>Panagrolaimidae</taxon>
        <taxon>Panagrolaimus</taxon>
    </lineage>
</organism>
<proteinExistence type="predicted"/>
<dbReference type="AlphaFoldDB" id="A0A914YID8"/>
<dbReference type="WBParaSite" id="PSU_v2.g19262.t1">
    <property type="protein sequence ID" value="PSU_v2.g19262.t1"/>
    <property type="gene ID" value="PSU_v2.g19262"/>
</dbReference>
<evidence type="ECO:0000313" key="1">
    <source>
        <dbReference type="Proteomes" id="UP000887577"/>
    </source>
</evidence>